<evidence type="ECO:0000256" key="6">
    <source>
        <dbReference type="ARBA" id="ARBA00022989"/>
    </source>
</evidence>
<evidence type="ECO:0000256" key="10">
    <source>
        <dbReference type="ARBA" id="ARBA00023201"/>
    </source>
</evidence>
<comment type="similarity">
    <text evidence="2">Belongs to the monovalent cation:proton antiporter 2 (CPA2) transporter (TC 2.A.37) family.</text>
</comment>
<evidence type="ECO:0000256" key="2">
    <source>
        <dbReference type="ARBA" id="ARBA00005551"/>
    </source>
</evidence>
<dbReference type="InterPro" id="IPR006153">
    <property type="entry name" value="Cation/H_exchanger_TM"/>
</dbReference>
<dbReference type="PANTHER" id="PTHR43562">
    <property type="entry name" value="NAPA-TYPE SODIUM/HYDROGEN ANTIPORTER"/>
    <property type="match status" value="1"/>
</dbReference>
<dbReference type="AlphaFoldDB" id="A0A0B3VPL2"/>
<feature type="transmembrane region" description="Helical" evidence="11">
    <location>
        <begin position="302"/>
        <end position="324"/>
    </location>
</feature>
<feature type="transmembrane region" description="Helical" evidence="11">
    <location>
        <begin position="276"/>
        <end position="296"/>
    </location>
</feature>
<evidence type="ECO:0000313" key="13">
    <source>
        <dbReference type="EMBL" id="KHS58706.1"/>
    </source>
</evidence>
<organism evidence="13 14">
    <name type="scientific">Terrisporobacter othiniensis</name>
    <dbReference type="NCBI Taxonomy" id="1577792"/>
    <lineage>
        <taxon>Bacteria</taxon>
        <taxon>Bacillati</taxon>
        <taxon>Bacillota</taxon>
        <taxon>Clostridia</taxon>
        <taxon>Peptostreptococcales</taxon>
        <taxon>Peptostreptococcaceae</taxon>
        <taxon>Terrisporobacter</taxon>
    </lineage>
</organism>
<accession>A0A0B3VPL2</accession>
<keyword evidence="4" id="KW-0050">Antiport</keyword>
<feature type="transmembrane region" description="Helical" evidence="11">
    <location>
        <begin position="158"/>
        <end position="179"/>
    </location>
</feature>
<feature type="transmembrane region" description="Helical" evidence="11">
    <location>
        <begin position="367"/>
        <end position="386"/>
    </location>
</feature>
<keyword evidence="6 11" id="KW-1133">Transmembrane helix</keyword>
<dbReference type="RefSeq" id="WP_039678081.1">
    <property type="nucleotide sequence ID" value="NZ_JAWGXO010000022.1"/>
</dbReference>
<dbReference type="InterPro" id="IPR038770">
    <property type="entry name" value="Na+/solute_symporter_sf"/>
</dbReference>
<dbReference type="EMBL" id="JWHR01000015">
    <property type="protein sequence ID" value="KHS58706.1"/>
    <property type="molecule type" value="Genomic_DNA"/>
</dbReference>
<evidence type="ECO:0000259" key="12">
    <source>
        <dbReference type="Pfam" id="PF00999"/>
    </source>
</evidence>
<dbReference type="GO" id="GO:0015297">
    <property type="term" value="F:antiporter activity"/>
    <property type="evidence" value="ECO:0007669"/>
    <property type="project" value="UniProtKB-KW"/>
</dbReference>
<dbReference type="GO" id="GO:1902600">
    <property type="term" value="P:proton transmembrane transport"/>
    <property type="evidence" value="ECO:0007669"/>
    <property type="project" value="InterPro"/>
</dbReference>
<feature type="transmembrane region" description="Helical" evidence="11">
    <location>
        <begin position="55"/>
        <end position="74"/>
    </location>
</feature>
<feature type="domain" description="Cation/H+ exchanger transmembrane" evidence="12">
    <location>
        <begin position="16"/>
        <end position="386"/>
    </location>
</feature>
<evidence type="ECO:0000256" key="8">
    <source>
        <dbReference type="ARBA" id="ARBA00023065"/>
    </source>
</evidence>
<evidence type="ECO:0000313" key="14">
    <source>
        <dbReference type="Proteomes" id="UP000031189"/>
    </source>
</evidence>
<keyword evidence="9 11" id="KW-0472">Membrane</keyword>
<evidence type="ECO:0000256" key="3">
    <source>
        <dbReference type="ARBA" id="ARBA00022448"/>
    </source>
</evidence>
<evidence type="ECO:0000256" key="9">
    <source>
        <dbReference type="ARBA" id="ARBA00023136"/>
    </source>
</evidence>
<dbReference type="Pfam" id="PF00999">
    <property type="entry name" value="Na_H_Exchanger"/>
    <property type="match status" value="1"/>
</dbReference>
<evidence type="ECO:0000256" key="11">
    <source>
        <dbReference type="SAM" id="Phobius"/>
    </source>
</evidence>
<dbReference type="GO" id="GO:0016020">
    <property type="term" value="C:membrane"/>
    <property type="evidence" value="ECO:0007669"/>
    <property type="project" value="UniProtKB-SubCell"/>
</dbReference>
<feature type="transmembrane region" description="Helical" evidence="11">
    <location>
        <begin position="6"/>
        <end position="24"/>
    </location>
</feature>
<evidence type="ECO:0000256" key="1">
    <source>
        <dbReference type="ARBA" id="ARBA00004141"/>
    </source>
</evidence>
<keyword evidence="3" id="KW-0813">Transport</keyword>
<proteinExistence type="inferred from homology"/>
<dbReference type="Gene3D" id="1.20.1530.20">
    <property type="match status" value="1"/>
</dbReference>
<comment type="subcellular location">
    <subcellularLocation>
        <location evidence="1">Membrane</location>
        <topology evidence="1">Multi-pass membrane protein</topology>
    </subcellularLocation>
</comment>
<feature type="transmembrane region" description="Helical" evidence="11">
    <location>
        <begin position="225"/>
        <end position="241"/>
    </location>
</feature>
<keyword evidence="5 11" id="KW-0812">Transmembrane</keyword>
<dbReference type="OrthoDB" id="9793589at2"/>
<gene>
    <name evidence="13" type="ORF">QX51_01200</name>
</gene>
<keyword evidence="10" id="KW-0739">Sodium transport</keyword>
<dbReference type="Proteomes" id="UP000031189">
    <property type="component" value="Unassembled WGS sequence"/>
</dbReference>
<feature type="transmembrane region" description="Helical" evidence="11">
    <location>
        <begin position="86"/>
        <end position="108"/>
    </location>
</feature>
<comment type="caution">
    <text evidence="13">The sequence shown here is derived from an EMBL/GenBank/DDBJ whole genome shotgun (WGS) entry which is preliminary data.</text>
</comment>
<feature type="transmembrane region" description="Helical" evidence="11">
    <location>
        <begin position="191"/>
        <end position="213"/>
    </location>
</feature>
<evidence type="ECO:0000256" key="4">
    <source>
        <dbReference type="ARBA" id="ARBA00022449"/>
    </source>
</evidence>
<dbReference type="PANTHER" id="PTHR43562:SF3">
    <property type="entry name" value="SODIUM ION_PROTON EXCHANGER (EUROFUNG)"/>
    <property type="match status" value="1"/>
</dbReference>
<keyword evidence="7" id="KW-0915">Sodium</keyword>
<protein>
    <submittedName>
        <fullName evidence="13">Sodium:proton antiporter</fullName>
    </submittedName>
</protein>
<sequence>MESYSYILDIALILISTKLCGLISRRCQMPQVVGALFAGLILGPAVLNIVHETEFLTQLAEIGVILLMFFAGLETDISELKHSGKASLVTAILGIIVPLVGGFLVAMYFNRQGIMIFGDSSSVFLQNIFIGTILTATSVSITVETLKEMGKLNSKVGNTILGAAIIDDILGIIALTIVISFSDPNVNIAEVLMKIFLFFIFAAISCGIFYIIFKNWLDKDAKHKRRYVIAVFAFCLFLSYISETYFGVADITGAFIAGLTLSPLSKKYYIEEKLDTVSYAFLAPIFFASIGLKVVLPNMSVVVLLFAVVLTMVAVISKVIGCGLGCKLFKYTNRESLQVGIGMVSRGEVALIVANKGFSAGLINTTVLAPILIVVIATTILSPILLKMSYTYKTKWEKSELNSIDLNMGAIKDTEF</sequence>
<dbReference type="GO" id="GO:0006814">
    <property type="term" value="P:sodium ion transport"/>
    <property type="evidence" value="ECO:0007669"/>
    <property type="project" value="UniProtKB-KW"/>
</dbReference>
<evidence type="ECO:0000256" key="7">
    <source>
        <dbReference type="ARBA" id="ARBA00023053"/>
    </source>
</evidence>
<reference evidence="13 14" key="1">
    <citation type="submission" date="2014-12" db="EMBL/GenBank/DDBJ databases">
        <title>Draft genome sequence of Terrisporobacter sp. 08-306576, isolated from the blood culture of a bacteremia patient.</title>
        <authorList>
            <person name="Lund L.C."/>
            <person name="Sydenham T.V."/>
            <person name="Hogh S.V."/>
            <person name="Skov M.N."/>
            <person name="Kemp M."/>
            <person name="Justesen U.S."/>
        </authorList>
    </citation>
    <scope>NUCLEOTIDE SEQUENCE [LARGE SCALE GENOMIC DNA]</scope>
    <source>
        <strain evidence="13 14">08-306576</strain>
    </source>
</reference>
<name>A0A0B3VPL2_9FIRM</name>
<feature type="transmembrane region" description="Helical" evidence="11">
    <location>
        <begin position="128"/>
        <end position="146"/>
    </location>
</feature>
<feature type="transmembrane region" description="Helical" evidence="11">
    <location>
        <begin position="31"/>
        <end position="49"/>
    </location>
</feature>
<keyword evidence="14" id="KW-1185">Reference proteome</keyword>
<keyword evidence="8" id="KW-0406">Ion transport</keyword>
<evidence type="ECO:0000256" key="5">
    <source>
        <dbReference type="ARBA" id="ARBA00022692"/>
    </source>
</evidence>